<keyword evidence="2" id="KW-1133">Transmembrane helix</keyword>
<accession>A0A7C1E4U8</accession>
<evidence type="ECO:0000256" key="1">
    <source>
        <dbReference type="SAM" id="MobiDB-lite"/>
    </source>
</evidence>
<feature type="compositionally biased region" description="Polar residues" evidence="1">
    <location>
        <begin position="104"/>
        <end position="124"/>
    </location>
</feature>
<proteinExistence type="predicted"/>
<organism evidence="3">
    <name type="scientific">Fervidicoccus fontis</name>
    <dbReference type="NCBI Taxonomy" id="683846"/>
    <lineage>
        <taxon>Archaea</taxon>
        <taxon>Thermoproteota</taxon>
        <taxon>Thermoprotei</taxon>
        <taxon>Fervidicoccales</taxon>
        <taxon>Fervidicoccaceae</taxon>
        <taxon>Fervidicoccus</taxon>
    </lineage>
</organism>
<feature type="transmembrane region" description="Helical" evidence="2">
    <location>
        <begin position="71"/>
        <end position="92"/>
    </location>
</feature>
<feature type="transmembrane region" description="Helical" evidence="2">
    <location>
        <begin position="6"/>
        <end position="22"/>
    </location>
</feature>
<feature type="region of interest" description="Disordered" evidence="1">
    <location>
        <begin position="96"/>
        <end position="124"/>
    </location>
</feature>
<feature type="transmembrane region" description="Helical" evidence="2">
    <location>
        <begin position="34"/>
        <end position="51"/>
    </location>
</feature>
<evidence type="ECO:0000313" key="3">
    <source>
        <dbReference type="EMBL" id="HDS10794.1"/>
    </source>
</evidence>
<dbReference type="AlphaFoldDB" id="A0A7C1E4U8"/>
<keyword evidence="2" id="KW-0472">Membrane</keyword>
<evidence type="ECO:0000256" key="2">
    <source>
        <dbReference type="SAM" id="Phobius"/>
    </source>
</evidence>
<dbReference type="EMBL" id="DSDY01000131">
    <property type="protein sequence ID" value="HDS10794.1"/>
    <property type="molecule type" value="Genomic_DNA"/>
</dbReference>
<protein>
    <submittedName>
        <fullName evidence="3">Uncharacterized protein</fullName>
    </submittedName>
</protein>
<sequence length="124" mass="14022">MTSIAVIETITLLIIVLLWGVNPTNNDARKALKTLFLFICLLGVFLHYFYLLTIPTQKEIYPFFIVERVNYSVVSPDIGQLLILLLITDYAISKRRRRDARSEATINQNALSTGSEQSDASSNK</sequence>
<name>A0A7C1E4U8_9CREN</name>
<comment type="caution">
    <text evidence="3">The sequence shown here is derived from an EMBL/GenBank/DDBJ whole genome shotgun (WGS) entry which is preliminary data.</text>
</comment>
<keyword evidence="2" id="KW-0812">Transmembrane</keyword>
<gene>
    <name evidence="3" type="ORF">ENO04_04170</name>
</gene>
<reference evidence="3" key="1">
    <citation type="journal article" date="2020" name="mSystems">
        <title>Genome- and Community-Level Interaction Insights into Carbon Utilization and Element Cycling Functions of Hydrothermarchaeota in Hydrothermal Sediment.</title>
        <authorList>
            <person name="Zhou Z."/>
            <person name="Liu Y."/>
            <person name="Xu W."/>
            <person name="Pan J."/>
            <person name="Luo Z.H."/>
            <person name="Li M."/>
        </authorList>
    </citation>
    <scope>NUCLEOTIDE SEQUENCE [LARGE SCALE GENOMIC DNA]</scope>
    <source>
        <strain evidence="3">SpSt-123</strain>
    </source>
</reference>